<protein>
    <submittedName>
        <fullName evidence="2">Uncharacterized protein</fullName>
    </submittedName>
</protein>
<dbReference type="KEGG" id="saf:SULAZ_0331"/>
<keyword evidence="3" id="KW-1185">Reference proteome</keyword>
<dbReference type="OrthoDB" id="15126at2"/>
<dbReference type="EMBL" id="CP001229">
    <property type="protein sequence ID" value="ACN98306.1"/>
    <property type="molecule type" value="Genomic_DNA"/>
</dbReference>
<accession>C1DT87</accession>
<dbReference type="Proteomes" id="UP000001369">
    <property type="component" value="Chromosome"/>
</dbReference>
<dbReference type="HOGENOM" id="CLU_2453517_0_0_0"/>
<sequence>MYDVMKQAEEKLVQVGTDLTVSVIFFVMSIIILTIIAFIILTIKNNKKPAEERKSQLAIFLISVFTGWAITTIIFVYRMVMIGISHLKQ</sequence>
<evidence type="ECO:0000256" key="1">
    <source>
        <dbReference type="SAM" id="Phobius"/>
    </source>
</evidence>
<keyword evidence="1" id="KW-1133">Transmembrane helix</keyword>
<organism evidence="2 3">
    <name type="scientific">Sulfurihydrogenibium azorense (strain DSM 15241 / OCM 825 / Az-Fu1)</name>
    <dbReference type="NCBI Taxonomy" id="204536"/>
    <lineage>
        <taxon>Bacteria</taxon>
        <taxon>Pseudomonadati</taxon>
        <taxon>Aquificota</taxon>
        <taxon>Aquificia</taxon>
        <taxon>Aquificales</taxon>
        <taxon>Hydrogenothermaceae</taxon>
        <taxon>Sulfurihydrogenibium</taxon>
    </lineage>
</organism>
<dbReference type="STRING" id="204536.SULAZ_0331"/>
<gene>
    <name evidence="2" type="ordered locus">SULAZ_0331</name>
</gene>
<feature type="transmembrane region" description="Helical" evidence="1">
    <location>
        <begin position="55"/>
        <end position="77"/>
    </location>
</feature>
<name>C1DT87_SULAA</name>
<keyword evidence="1" id="KW-0472">Membrane</keyword>
<evidence type="ECO:0000313" key="2">
    <source>
        <dbReference type="EMBL" id="ACN98306.1"/>
    </source>
</evidence>
<dbReference type="AlphaFoldDB" id="C1DT87"/>
<evidence type="ECO:0000313" key="3">
    <source>
        <dbReference type="Proteomes" id="UP000001369"/>
    </source>
</evidence>
<reference evidence="2 3" key="1">
    <citation type="journal article" date="2009" name="J. Bacteriol.">
        <title>Complete and draft genome sequences of six members of the Aquificales.</title>
        <authorList>
            <person name="Reysenbach A.L."/>
            <person name="Hamamura N."/>
            <person name="Podar M."/>
            <person name="Griffiths E."/>
            <person name="Ferreira S."/>
            <person name="Hochstein R."/>
            <person name="Heidelberg J."/>
            <person name="Johnson J."/>
            <person name="Mead D."/>
            <person name="Pohorille A."/>
            <person name="Sarmiento M."/>
            <person name="Schweighofer K."/>
            <person name="Seshadri R."/>
            <person name="Voytek M.A."/>
        </authorList>
    </citation>
    <scope>NUCLEOTIDE SEQUENCE [LARGE SCALE GENOMIC DNA]</scope>
    <source>
        <strain evidence="3">Az-Fu1 / DSM 15241 / OCM 825</strain>
    </source>
</reference>
<feature type="transmembrane region" description="Helical" evidence="1">
    <location>
        <begin position="20"/>
        <end position="43"/>
    </location>
</feature>
<proteinExistence type="predicted"/>
<keyword evidence="1" id="KW-0812">Transmembrane</keyword>
<dbReference type="RefSeq" id="WP_012673631.1">
    <property type="nucleotide sequence ID" value="NC_012438.1"/>
</dbReference>